<dbReference type="STRING" id="889378.Spiaf_1552"/>
<keyword evidence="4 6" id="KW-0233">DNA recombination</keyword>
<keyword evidence="2 6" id="KW-0227">DNA damage</keyword>
<dbReference type="GO" id="GO:0006281">
    <property type="term" value="P:DNA repair"/>
    <property type="evidence" value="ECO:0007669"/>
    <property type="project" value="UniProtKB-UniRule"/>
</dbReference>
<dbReference type="InterPro" id="IPR012340">
    <property type="entry name" value="NA-bd_OB-fold"/>
</dbReference>
<evidence type="ECO:0000256" key="5">
    <source>
        <dbReference type="ARBA" id="ARBA00023204"/>
    </source>
</evidence>
<dbReference type="GO" id="GO:0005737">
    <property type="term" value="C:cytoplasm"/>
    <property type="evidence" value="ECO:0007669"/>
    <property type="project" value="UniProtKB-SubCell"/>
</dbReference>
<dbReference type="InterPro" id="IPR010994">
    <property type="entry name" value="RuvA_2-like"/>
</dbReference>
<dbReference type="InterPro" id="IPR013849">
    <property type="entry name" value="DNA_helicase_Holl-junc_RuvA_I"/>
</dbReference>
<dbReference type="GO" id="GO:0005524">
    <property type="term" value="F:ATP binding"/>
    <property type="evidence" value="ECO:0007669"/>
    <property type="project" value="InterPro"/>
</dbReference>
<sequence length="203" mass="21967">MIESLSGKISATAVHGIHLQCGPVEWEILASTRTIRDMAARTGQEVRLHTHLIVREDDLKLFGFSDRKERELFRALIGVSGIGAKQAIRILSFSPPTDLARFIEGADIESLGRIPGIGKKTAQKMVLALQGELVTEPDAAERGDDFSEIIESLVSMGFDKAAVRKTVATCAAGPAGAESSPRVREQNIFRTALLELSTREQGG</sequence>
<dbReference type="RefSeq" id="WP_014455594.1">
    <property type="nucleotide sequence ID" value="NC_017098.1"/>
</dbReference>
<protein>
    <recommendedName>
        <fullName evidence="6">Holliday junction branch migration complex subunit RuvA</fullName>
    </recommendedName>
</protein>
<dbReference type="GO" id="GO:0048476">
    <property type="term" value="C:Holliday junction resolvase complex"/>
    <property type="evidence" value="ECO:0007669"/>
    <property type="project" value="UniProtKB-UniRule"/>
</dbReference>
<dbReference type="Proteomes" id="UP000007383">
    <property type="component" value="Chromosome"/>
</dbReference>
<comment type="subcellular location">
    <subcellularLocation>
        <location evidence="6">Cytoplasm</location>
    </subcellularLocation>
</comment>
<dbReference type="Gene3D" id="2.40.50.140">
    <property type="entry name" value="Nucleic acid-binding proteins"/>
    <property type="match status" value="1"/>
</dbReference>
<dbReference type="KEGG" id="sfc:Spiaf_1552"/>
<keyword evidence="3 6" id="KW-0238">DNA-binding</keyword>
<evidence type="ECO:0000313" key="8">
    <source>
        <dbReference type="EMBL" id="AFG37611.1"/>
    </source>
</evidence>
<dbReference type="eggNOG" id="COG0632">
    <property type="taxonomic scope" value="Bacteria"/>
</dbReference>
<dbReference type="SUPFAM" id="SSF50249">
    <property type="entry name" value="Nucleic acid-binding proteins"/>
    <property type="match status" value="1"/>
</dbReference>
<dbReference type="Gene3D" id="1.10.150.20">
    <property type="entry name" value="5' to 3' exonuclease, C-terminal subdomain"/>
    <property type="match status" value="1"/>
</dbReference>
<dbReference type="NCBIfam" id="TIGR00084">
    <property type="entry name" value="ruvA"/>
    <property type="match status" value="1"/>
</dbReference>
<gene>
    <name evidence="6" type="primary">ruvA</name>
    <name evidence="8" type="ordered locus">Spiaf_1552</name>
</gene>
<evidence type="ECO:0000256" key="1">
    <source>
        <dbReference type="ARBA" id="ARBA00022490"/>
    </source>
</evidence>
<reference evidence="9" key="1">
    <citation type="journal article" date="2013" name="Stand. Genomic Sci.">
        <title>Complete genome sequence of the halophilic bacterium Spirochaeta africana type strain (Z-7692(T)) from the alkaline Lake Magadi in the East African Rift.</title>
        <authorList>
            <person name="Liolos K."/>
            <person name="Abt B."/>
            <person name="Scheuner C."/>
            <person name="Teshima H."/>
            <person name="Held B."/>
            <person name="Lapidus A."/>
            <person name="Nolan M."/>
            <person name="Lucas S."/>
            <person name="Deshpande S."/>
            <person name="Cheng J.F."/>
            <person name="Tapia R."/>
            <person name="Goodwin L.A."/>
            <person name="Pitluck S."/>
            <person name="Pagani I."/>
            <person name="Ivanova N."/>
            <person name="Mavromatis K."/>
            <person name="Mikhailova N."/>
            <person name="Huntemann M."/>
            <person name="Pati A."/>
            <person name="Chen A."/>
            <person name="Palaniappan K."/>
            <person name="Land M."/>
            <person name="Rohde M."/>
            <person name="Tindall B.J."/>
            <person name="Detter J.C."/>
            <person name="Goker M."/>
            <person name="Bristow J."/>
            <person name="Eisen J.A."/>
            <person name="Markowitz V."/>
            <person name="Hugenholtz P."/>
            <person name="Woyke T."/>
            <person name="Klenk H.P."/>
            <person name="Kyrpides N.C."/>
        </authorList>
    </citation>
    <scope>NUCLEOTIDE SEQUENCE</scope>
    <source>
        <strain evidence="9">ATCC 700263 / DSM 8902 / Z-7692</strain>
    </source>
</reference>
<feature type="domain" description="Helix-hairpin-helix DNA-binding motif class 1" evidence="7">
    <location>
        <begin position="74"/>
        <end position="93"/>
    </location>
</feature>
<organism evidence="8 9">
    <name type="scientific">Spirochaeta africana (strain ATCC 700263 / DSM 8902 / Z-7692)</name>
    <dbReference type="NCBI Taxonomy" id="889378"/>
    <lineage>
        <taxon>Bacteria</taxon>
        <taxon>Pseudomonadati</taxon>
        <taxon>Spirochaetota</taxon>
        <taxon>Spirochaetia</taxon>
        <taxon>Spirochaetales</taxon>
        <taxon>Spirochaetaceae</taxon>
        <taxon>Spirochaeta</taxon>
    </lineage>
</organism>
<dbReference type="Pfam" id="PF01330">
    <property type="entry name" value="RuvA_N"/>
    <property type="match status" value="1"/>
</dbReference>
<dbReference type="AlphaFoldDB" id="H9UJB8"/>
<feature type="region of interest" description="Domain III" evidence="6">
    <location>
        <begin position="141"/>
        <end position="203"/>
    </location>
</feature>
<dbReference type="SUPFAM" id="SSF47781">
    <property type="entry name" value="RuvA domain 2-like"/>
    <property type="match status" value="1"/>
</dbReference>
<accession>H9UJB8</accession>
<proteinExistence type="inferred from homology"/>
<dbReference type="HOGENOM" id="CLU_087936_2_0_12"/>
<keyword evidence="8" id="KW-0378">Hydrolase</keyword>
<keyword evidence="5 6" id="KW-0234">DNA repair</keyword>
<dbReference type="SMART" id="SM00278">
    <property type="entry name" value="HhH1"/>
    <property type="match status" value="2"/>
</dbReference>
<dbReference type="InterPro" id="IPR000085">
    <property type="entry name" value="RuvA"/>
</dbReference>
<dbReference type="EMBL" id="CP003282">
    <property type="protein sequence ID" value="AFG37611.1"/>
    <property type="molecule type" value="Genomic_DNA"/>
</dbReference>
<feature type="domain" description="Helix-hairpin-helix DNA-binding motif class 1" evidence="7">
    <location>
        <begin position="109"/>
        <end position="128"/>
    </location>
</feature>
<name>H9UJB8_SPIAZ</name>
<dbReference type="Pfam" id="PF14520">
    <property type="entry name" value="HHH_5"/>
    <property type="match status" value="1"/>
</dbReference>
<dbReference type="PATRIC" id="fig|889378.3.peg.1544"/>
<comment type="subunit">
    <text evidence="6">Homotetramer. Forms an RuvA(8)-RuvB(12)-Holliday junction (HJ) complex. HJ DNA is sandwiched between 2 RuvA tetramers; dsDNA enters through RuvA and exits via RuvB. An RuvB hexamer assembles on each DNA strand where it exits the tetramer. Each RuvB hexamer is contacted by two RuvA subunits (via domain III) on 2 adjacent RuvB subunits; this complex drives branch migration. In the full resolvosome a probable DNA-RuvA(4)-RuvB(12)-RuvC(2) complex forms which resolves the HJ.</text>
</comment>
<evidence type="ECO:0000256" key="2">
    <source>
        <dbReference type="ARBA" id="ARBA00022763"/>
    </source>
</evidence>
<dbReference type="HAMAP" id="MF_00031">
    <property type="entry name" value="DNA_HJ_migration_RuvA"/>
    <property type="match status" value="1"/>
</dbReference>
<dbReference type="GO" id="GO:0009378">
    <property type="term" value="F:four-way junction helicase activity"/>
    <property type="evidence" value="ECO:0007669"/>
    <property type="project" value="InterPro"/>
</dbReference>
<dbReference type="GO" id="GO:0000400">
    <property type="term" value="F:four-way junction DNA binding"/>
    <property type="evidence" value="ECO:0007669"/>
    <property type="project" value="UniProtKB-UniRule"/>
</dbReference>
<keyword evidence="8" id="KW-0347">Helicase</keyword>
<keyword evidence="8" id="KW-0547">Nucleotide-binding</keyword>
<comment type="function">
    <text evidence="6">The RuvA-RuvB-RuvC complex processes Holliday junction (HJ) DNA during genetic recombination and DNA repair, while the RuvA-RuvB complex plays an important role in the rescue of blocked DNA replication forks via replication fork reversal (RFR). RuvA specifically binds to HJ cruciform DNA, conferring on it an open structure. The RuvB hexamer acts as an ATP-dependent pump, pulling dsDNA into and through the RuvAB complex. HJ branch migration allows RuvC to scan DNA until it finds its consensus sequence, where it cleaves and resolves the cruciform DNA.</text>
</comment>
<comment type="caution">
    <text evidence="6">Lacks conserved residue(s) required for the propagation of feature annotation.</text>
</comment>
<comment type="domain">
    <text evidence="6">Has three domains with a flexible linker between the domains II and III and assumes an 'L' shape. Domain III is highly mobile and contacts RuvB.</text>
</comment>
<keyword evidence="8" id="KW-0067">ATP-binding</keyword>
<dbReference type="InterPro" id="IPR003583">
    <property type="entry name" value="Hlx-hairpin-Hlx_DNA-bd_motif"/>
</dbReference>
<evidence type="ECO:0000256" key="3">
    <source>
        <dbReference type="ARBA" id="ARBA00023125"/>
    </source>
</evidence>
<keyword evidence="1 6" id="KW-0963">Cytoplasm</keyword>
<evidence type="ECO:0000256" key="6">
    <source>
        <dbReference type="HAMAP-Rule" id="MF_00031"/>
    </source>
</evidence>
<comment type="similarity">
    <text evidence="6">Belongs to the RuvA family.</text>
</comment>
<dbReference type="GO" id="GO:0006310">
    <property type="term" value="P:DNA recombination"/>
    <property type="evidence" value="ECO:0007669"/>
    <property type="project" value="UniProtKB-UniRule"/>
</dbReference>
<keyword evidence="9" id="KW-1185">Reference proteome</keyword>
<evidence type="ECO:0000259" key="7">
    <source>
        <dbReference type="SMART" id="SM00278"/>
    </source>
</evidence>
<evidence type="ECO:0000256" key="4">
    <source>
        <dbReference type="ARBA" id="ARBA00023172"/>
    </source>
</evidence>
<evidence type="ECO:0000313" key="9">
    <source>
        <dbReference type="Proteomes" id="UP000007383"/>
    </source>
</evidence>